<dbReference type="AlphaFoldDB" id="A0A8J6JDD9"/>
<evidence type="ECO:0000259" key="5">
    <source>
        <dbReference type="Pfam" id="PF00389"/>
    </source>
</evidence>
<evidence type="ECO:0000256" key="2">
    <source>
        <dbReference type="ARBA" id="ARBA00023002"/>
    </source>
</evidence>
<dbReference type="GO" id="GO:0016616">
    <property type="term" value="F:oxidoreductase activity, acting on the CH-OH group of donors, NAD or NADP as acceptor"/>
    <property type="evidence" value="ECO:0007669"/>
    <property type="project" value="InterPro"/>
</dbReference>
<organism evidence="7 8">
    <name type="scientific">Lawsonibacter faecis</name>
    <dbReference type="NCBI Taxonomy" id="2763052"/>
    <lineage>
        <taxon>Bacteria</taxon>
        <taxon>Bacillati</taxon>
        <taxon>Bacillota</taxon>
        <taxon>Clostridia</taxon>
        <taxon>Eubacteriales</taxon>
        <taxon>Oscillospiraceae</taxon>
        <taxon>Lawsonibacter</taxon>
    </lineage>
</organism>
<evidence type="ECO:0000313" key="8">
    <source>
        <dbReference type="Proteomes" id="UP000607645"/>
    </source>
</evidence>
<evidence type="ECO:0000256" key="3">
    <source>
        <dbReference type="ARBA" id="ARBA00023027"/>
    </source>
</evidence>
<proteinExistence type="inferred from homology"/>
<dbReference type="PANTHER" id="PTHR42789:SF1">
    <property type="entry name" value="D-ISOMER SPECIFIC 2-HYDROXYACID DEHYDROGENASE FAMILY PROTEIN (AFU_ORTHOLOGUE AFUA_6G10090)"/>
    <property type="match status" value="1"/>
</dbReference>
<dbReference type="InterPro" id="IPR006140">
    <property type="entry name" value="D-isomer_DH_NAD-bd"/>
</dbReference>
<gene>
    <name evidence="7" type="ORF">H8S62_13605</name>
</gene>
<dbReference type="CDD" id="cd12171">
    <property type="entry name" value="2-Hacid_dh_10"/>
    <property type="match status" value="1"/>
</dbReference>
<sequence length="343" mass="37362">MKFCVVGDPMISSKALEKAVYEVFGSESQVARVDWVPESEEEFWYLRSQVEKLGPQAGRPPEEIAAAARDADVIITHHTPIQRRVLEATTARYVGVCRAGTENADVAAATERGIKVLKTVGRNAEAVADFTMALLLSELRNVARGHAALMRGEWRKKYVNSPFMGDAAGKTVGLVGFGVIGRLLARKLSGFQVDLLVCDPFVSPAEIVAAGGRAVSLDELCRESDFISLHARLTEETRGLLDERAFALMKPTCYLINTARAGLISESALVDALLQKKIGGAAIDVFWTEPLPEGHPLLGLDNVTLTPHLAGATTDTLKKTPYLLLNELRRVIVDKADSRWVIN</sequence>
<dbReference type="Pfam" id="PF00389">
    <property type="entry name" value="2-Hacid_dh"/>
    <property type="match status" value="1"/>
</dbReference>
<dbReference type="Gene3D" id="3.40.50.720">
    <property type="entry name" value="NAD(P)-binding Rossmann-like Domain"/>
    <property type="match status" value="2"/>
</dbReference>
<evidence type="ECO:0000313" key="7">
    <source>
        <dbReference type="EMBL" id="MBC5738043.1"/>
    </source>
</evidence>
<dbReference type="InterPro" id="IPR050857">
    <property type="entry name" value="D-2-hydroxyacid_DH"/>
</dbReference>
<dbReference type="EMBL" id="JACOPQ010000011">
    <property type="protein sequence ID" value="MBC5738043.1"/>
    <property type="molecule type" value="Genomic_DNA"/>
</dbReference>
<dbReference type="InterPro" id="IPR036291">
    <property type="entry name" value="NAD(P)-bd_dom_sf"/>
</dbReference>
<dbReference type="SUPFAM" id="SSF51735">
    <property type="entry name" value="NAD(P)-binding Rossmann-fold domains"/>
    <property type="match status" value="1"/>
</dbReference>
<dbReference type="SUPFAM" id="SSF52283">
    <property type="entry name" value="Formate/glycerate dehydrogenase catalytic domain-like"/>
    <property type="match status" value="1"/>
</dbReference>
<feature type="domain" description="D-isomer specific 2-hydroxyacid dehydrogenase NAD-binding" evidence="6">
    <location>
        <begin position="132"/>
        <end position="310"/>
    </location>
</feature>
<comment type="caution">
    <text evidence="7">The sequence shown here is derived from an EMBL/GenBank/DDBJ whole genome shotgun (WGS) entry which is preliminary data.</text>
</comment>
<dbReference type="GO" id="GO:0051287">
    <property type="term" value="F:NAD binding"/>
    <property type="evidence" value="ECO:0007669"/>
    <property type="project" value="InterPro"/>
</dbReference>
<dbReference type="Proteomes" id="UP000607645">
    <property type="component" value="Unassembled WGS sequence"/>
</dbReference>
<protein>
    <submittedName>
        <fullName evidence="7">2-hydroxyacid dehydrogenase</fullName>
    </submittedName>
</protein>
<keyword evidence="2 4" id="KW-0560">Oxidoreductase</keyword>
<evidence type="ECO:0000259" key="6">
    <source>
        <dbReference type="Pfam" id="PF02826"/>
    </source>
</evidence>
<dbReference type="PANTHER" id="PTHR42789">
    <property type="entry name" value="D-ISOMER SPECIFIC 2-HYDROXYACID DEHYDROGENASE FAMILY PROTEIN (AFU_ORTHOLOGUE AFUA_6G10090)"/>
    <property type="match status" value="1"/>
</dbReference>
<dbReference type="Pfam" id="PF02826">
    <property type="entry name" value="2-Hacid_dh_C"/>
    <property type="match status" value="1"/>
</dbReference>
<keyword evidence="8" id="KW-1185">Reference proteome</keyword>
<evidence type="ECO:0000256" key="1">
    <source>
        <dbReference type="ARBA" id="ARBA00005854"/>
    </source>
</evidence>
<comment type="similarity">
    <text evidence="1 4">Belongs to the D-isomer specific 2-hydroxyacid dehydrogenase family.</text>
</comment>
<name>A0A8J6JDD9_9FIRM</name>
<reference evidence="7" key="1">
    <citation type="submission" date="2020-08" db="EMBL/GenBank/DDBJ databases">
        <title>Genome public.</title>
        <authorList>
            <person name="Liu C."/>
            <person name="Sun Q."/>
        </authorList>
    </citation>
    <scope>NUCLEOTIDE SEQUENCE</scope>
    <source>
        <strain evidence="7">NSJ-52</strain>
    </source>
</reference>
<keyword evidence="3" id="KW-0520">NAD</keyword>
<evidence type="ECO:0000256" key="4">
    <source>
        <dbReference type="RuleBase" id="RU003719"/>
    </source>
</evidence>
<dbReference type="InterPro" id="IPR006139">
    <property type="entry name" value="D-isomer_2_OHA_DH_cat_dom"/>
</dbReference>
<accession>A0A8J6JDD9</accession>
<dbReference type="FunFam" id="3.40.50.720:FF:000203">
    <property type="entry name" value="D-3-phosphoglycerate dehydrogenase (SerA)"/>
    <property type="match status" value="1"/>
</dbReference>
<feature type="domain" description="D-isomer specific 2-hydroxyacid dehydrogenase catalytic" evidence="5">
    <location>
        <begin position="57"/>
        <end position="333"/>
    </location>
</feature>
<dbReference type="RefSeq" id="WP_155145804.1">
    <property type="nucleotide sequence ID" value="NZ_JACOPQ010000011.1"/>
</dbReference>